<evidence type="ECO:0000256" key="1">
    <source>
        <dbReference type="ARBA" id="ARBA00012156"/>
    </source>
</evidence>
<protein>
    <recommendedName>
        <fullName evidence="1">N(6)-L-threonylcarbamoyladenine synthase</fullName>
        <ecNumber evidence="1">2.3.1.234</ecNumber>
    </recommendedName>
</protein>
<dbReference type="STRING" id="1220162.K1VSW1"/>
<dbReference type="GO" id="GO:0072670">
    <property type="term" value="P:mitochondrial tRNA threonylcarbamoyladenosine modification"/>
    <property type="evidence" value="ECO:0007669"/>
    <property type="project" value="TreeGrafter"/>
</dbReference>
<dbReference type="InterPro" id="IPR017861">
    <property type="entry name" value="KAE1/TsaD"/>
</dbReference>
<evidence type="ECO:0000313" key="8">
    <source>
        <dbReference type="EMBL" id="EKC99747.1"/>
    </source>
</evidence>
<feature type="domain" description="Gcp-like" evidence="7">
    <location>
        <begin position="66"/>
        <end position="366"/>
    </location>
</feature>
<keyword evidence="5" id="KW-0012">Acyltransferase</keyword>
<dbReference type="InterPro" id="IPR043129">
    <property type="entry name" value="ATPase_NBD"/>
</dbReference>
<keyword evidence="9" id="KW-1185">Reference proteome</keyword>
<evidence type="ECO:0000256" key="3">
    <source>
        <dbReference type="ARBA" id="ARBA00022694"/>
    </source>
</evidence>
<evidence type="ECO:0000256" key="4">
    <source>
        <dbReference type="ARBA" id="ARBA00022723"/>
    </source>
</evidence>
<organism evidence="8 9">
    <name type="scientific">Trichosporon asahii var. asahii (strain CBS 8904)</name>
    <name type="common">Yeast</name>
    <dbReference type="NCBI Taxonomy" id="1220162"/>
    <lineage>
        <taxon>Eukaryota</taxon>
        <taxon>Fungi</taxon>
        <taxon>Dikarya</taxon>
        <taxon>Basidiomycota</taxon>
        <taxon>Agaricomycotina</taxon>
        <taxon>Tremellomycetes</taxon>
        <taxon>Trichosporonales</taxon>
        <taxon>Trichosporonaceae</taxon>
        <taxon>Trichosporon</taxon>
    </lineage>
</organism>
<dbReference type="eggNOG" id="KOG2707">
    <property type="taxonomic scope" value="Eukaryota"/>
</dbReference>
<dbReference type="InParanoid" id="K1VSW1"/>
<dbReference type="PRINTS" id="PR00789">
    <property type="entry name" value="OSIALOPTASE"/>
</dbReference>
<proteinExistence type="predicted"/>
<dbReference type="PANTHER" id="PTHR11735">
    <property type="entry name" value="TRNA N6-ADENOSINE THREONYLCARBAMOYLTRANSFERASE"/>
    <property type="match status" value="1"/>
</dbReference>
<dbReference type="PANTHER" id="PTHR11735:SF6">
    <property type="entry name" value="TRNA N6-ADENOSINE THREONYLCARBAMOYLTRANSFERASE, MITOCHONDRIAL"/>
    <property type="match status" value="1"/>
</dbReference>
<dbReference type="FunCoup" id="K1VSW1">
    <property type="interactions" value="290"/>
</dbReference>
<dbReference type="OrthoDB" id="10259622at2759"/>
<dbReference type="NCBIfam" id="TIGR00329">
    <property type="entry name" value="gcp_kae1"/>
    <property type="match status" value="1"/>
</dbReference>
<evidence type="ECO:0000256" key="5">
    <source>
        <dbReference type="ARBA" id="ARBA00023315"/>
    </source>
</evidence>
<keyword evidence="4" id="KW-0479">Metal-binding</keyword>
<dbReference type="EMBL" id="AMBO01000364">
    <property type="protein sequence ID" value="EKC99747.1"/>
    <property type="molecule type" value="Genomic_DNA"/>
</dbReference>
<name>K1VSW1_TRIAC</name>
<keyword evidence="2" id="KW-0808">Transferase</keyword>
<sequence>MLLRPPVVVRFFGAAASSARAGPSRSYRSAHLFHATSTTRKPLTILALESSADDSCCAIVDSERKIHANVVLKQHHINATQGGINPIRAQEAHERNVPLAIRQALKTANMTIGDIDAVAYTRGPGMYGCLCISASAARGIAAANDKPLVGVHHMQAHALTPLLTEEKPPEFPFLVLLVSGGHTQLYWVSLADLFFQQANGSDATDKIGRALQLPDGDRGLGAALEAMAAKPPLPPFDTQPVPPMPLPMQRQKGTLAFSFAGVLSAVERKIAELGDPAVYDEARARELSRVWQELAFGHLGNMIGRYLDSDVAKADGDPVKGLVISGGVGSNLQLRKTLADLLAPRGIEVAYPPVALCTDNAAMIAWTAILRLQNGLRGEEPTLDIRRKWSLEDLYDDVPPEAYETVEKE</sequence>
<dbReference type="GO" id="GO:0005739">
    <property type="term" value="C:mitochondrion"/>
    <property type="evidence" value="ECO:0007669"/>
    <property type="project" value="TreeGrafter"/>
</dbReference>
<comment type="catalytic activity">
    <reaction evidence="6">
        <text>L-threonylcarbamoyladenylate + adenosine(37) in tRNA = N(6)-L-threonylcarbamoyladenosine(37) in tRNA + AMP + H(+)</text>
        <dbReference type="Rhea" id="RHEA:37059"/>
        <dbReference type="Rhea" id="RHEA-COMP:10162"/>
        <dbReference type="Rhea" id="RHEA-COMP:10163"/>
        <dbReference type="ChEBI" id="CHEBI:15378"/>
        <dbReference type="ChEBI" id="CHEBI:73682"/>
        <dbReference type="ChEBI" id="CHEBI:74411"/>
        <dbReference type="ChEBI" id="CHEBI:74418"/>
        <dbReference type="ChEBI" id="CHEBI:456215"/>
        <dbReference type="EC" id="2.3.1.234"/>
    </reaction>
</comment>
<dbReference type="EC" id="2.3.1.234" evidence="1"/>
<comment type="caution">
    <text evidence="8">The sequence shown here is derived from an EMBL/GenBank/DDBJ whole genome shotgun (WGS) entry which is preliminary data.</text>
</comment>
<dbReference type="GO" id="GO:0061711">
    <property type="term" value="F:tRNA N(6)-L-threonylcarbamoyladenine synthase activity"/>
    <property type="evidence" value="ECO:0007669"/>
    <property type="project" value="UniProtKB-EC"/>
</dbReference>
<accession>K1VSW1</accession>
<evidence type="ECO:0000259" key="7">
    <source>
        <dbReference type="Pfam" id="PF00814"/>
    </source>
</evidence>
<evidence type="ECO:0000256" key="6">
    <source>
        <dbReference type="ARBA" id="ARBA00048117"/>
    </source>
</evidence>
<evidence type="ECO:0000313" key="9">
    <source>
        <dbReference type="Proteomes" id="UP000006757"/>
    </source>
</evidence>
<dbReference type="OMA" id="NAAMIGC"/>
<dbReference type="InterPro" id="IPR000905">
    <property type="entry name" value="Gcp-like_dom"/>
</dbReference>
<evidence type="ECO:0000256" key="2">
    <source>
        <dbReference type="ARBA" id="ARBA00022679"/>
    </source>
</evidence>
<dbReference type="HOGENOM" id="CLU_023208_4_3_1"/>
<dbReference type="Pfam" id="PF00814">
    <property type="entry name" value="TsaD"/>
    <property type="match status" value="1"/>
</dbReference>
<dbReference type="Proteomes" id="UP000006757">
    <property type="component" value="Unassembled WGS sequence"/>
</dbReference>
<gene>
    <name evidence="8" type="ORF">A1Q2_05968</name>
</gene>
<dbReference type="AlphaFoldDB" id="K1VSW1"/>
<dbReference type="Gene3D" id="3.30.420.40">
    <property type="match status" value="2"/>
</dbReference>
<reference evidence="8 9" key="1">
    <citation type="journal article" date="2012" name="Eukaryot. Cell">
        <title>Genome sequence of the Trichosporon asahii environmental strain CBS 8904.</title>
        <authorList>
            <person name="Yang R.Y."/>
            <person name="Li H.T."/>
            <person name="Zhu H."/>
            <person name="Zhou G.P."/>
            <person name="Wang M."/>
            <person name="Wang L."/>
        </authorList>
    </citation>
    <scope>NUCLEOTIDE SEQUENCE [LARGE SCALE GENOMIC DNA]</scope>
    <source>
        <strain evidence="8 9">CBS 8904</strain>
    </source>
</reference>
<dbReference type="SUPFAM" id="SSF53067">
    <property type="entry name" value="Actin-like ATPase domain"/>
    <property type="match status" value="2"/>
</dbReference>
<keyword evidence="3" id="KW-0819">tRNA processing</keyword>
<dbReference type="GO" id="GO:0046872">
    <property type="term" value="F:metal ion binding"/>
    <property type="evidence" value="ECO:0007669"/>
    <property type="project" value="UniProtKB-KW"/>
</dbReference>